<dbReference type="Pfam" id="PF05050">
    <property type="entry name" value="Methyltransf_21"/>
    <property type="match status" value="1"/>
</dbReference>
<name>A0A517M1Z3_9BACT</name>
<evidence type="ECO:0000313" key="2">
    <source>
        <dbReference type="EMBL" id="QDS88887.1"/>
    </source>
</evidence>
<dbReference type="InterPro" id="IPR029063">
    <property type="entry name" value="SAM-dependent_MTases_sf"/>
</dbReference>
<dbReference type="KEGG" id="ruv:EC9_30820"/>
<dbReference type="NCBIfam" id="TIGR01444">
    <property type="entry name" value="fkbM_fam"/>
    <property type="match status" value="1"/>
</dbReference>
<dbReference type="RefSeq" id="WP_145346412.1">
    <property type="nucleotide sequence ID" value="NZ_CP036261.1"/>
</dbReference>
<evidence type="ECO:0000259" key="1">
    <source>
        <dbReference type="Pfam" id="PF05050"/>
    </source>
</evidence>
<accession>A0A517M1Z3</accession>
<gene>
    <name evidence="2" type="ORF">EC9_30820</name>
</gene>
<sequence>MSEIADLFDRLLRRNRWLPRAAWLRGRLRAPYHRLLSRGDRGLPLRIGGALDVRLPVDFCARELQRYEPETAAAIHDWVVKHPGGAFIDIGCSYGYFSCGVLFADPTARVFAIDADLPSLAITRHVCSLAADVGERLGLYRTLIGEEGTECVSAEGLKAQTLTTLPDPALKLDPQSTNYVNLDTQIDERQLPRIALDRFLAETLGDQPVACLVKCDVEGAEQVVLEAASETLRDRKPTILVSVHPPYLPKFGGSVEAIRALIELQGYTIDVIGIDHEEHWLCTC</sequence>
<dbReference type="SUPFAM" id="SSF53335">
    <property type="entry name" value="S-adenosyl-L-methionine-dependent methyltransferases"/>
    <property type="match status" value="1"/>
</dbReference>
<reference evidence="2 3" key="1">
    <citation type="submission" date="2019-02" db="EMBL/GenBank/DDBJ databases">
        <title>Deep-cultivation of Planctomycetes and their phenomic and genomic characterization uncovers novel biology.</title>
        <authorList>
            <person name="Wiegand S."/>
            <person name="Jogler M."/>
            <person name="Boedeker C."/>
            <person name="Pinto D."/>
            <person name="Vollmers J."/>
            <person name="Rivas-Marin E."/>
            <person name="Kohn T."/>
            <person name="Peeters S.H."/>
            <person name="Heuer A."/>
            <person name="Rast P."/>
            <person name="Oberbeckmann S."/>
            <person name="Bunk B."/>
            <person name="Jeske O."/>
            <person name="Meyerdierks A."/>
            <person name="Storesund J.E."/>
            <person name="Kallscheuer N."/>
            <person name="Luecker S."/>
            <person name="Lage O.M."/>
            <person name="Pohl T."/>
            <person name="Merkel B.J."/>
            <person name="Hornburger P."/>
            <person name="Mueller R.-W."/>
            <person name="Bruemmer F."/>
            <person name="Labrenz M."/>
            <person name="Spormann A.M."/>
            <person name="Op den Camp H."/>
            <person name="Overmann J."/>
            <person name="Amann R."/>
            <person name="Jetten M.S.M."/>
            <person name="Mascher T."/>
            <person name="Medema M.H."/>
            <person name="Devos D.P."/>
            <person name="Kaster A.-K."/>
            <person name="Ovreas L."/>
            <person name="Rohde M."/>
            <person name="Galperin M.Y."/>
            <person name="Jogler C."/>
        </authorList>
    </citation>
    <scope>NUCLEOTIDE SEQUENCE [LARGE SCALE GENOMIC DNA]</scope>
    <source>
        <strain evidence="2 3">EC9</strain>
    </source>
</reference>
<dbReference type="AlphaFoldDB" id="A0A517M1Z3"/>
<proteinExistence type="predicted"/>
<feature type="domain" description="Methyltransferase FkbM" evidence="1">
    <location>
        <begin position="105"/>
        <end position="268"/>
    </location>
</feature>
<dbReference type="Gene3D" id="3.40.50.150">
    <property type="entry name" value="Vaccinia Virus protein VP39"/>
    <property type="match status" value="1"/>
</dbReference>
<dbReference type="OrthoDB" id="261740at2"/>
<dbReference type="InterPro" id="IPR006342">
    <property type="entry name" value="FkbM_mtfrase"/>
</dbReference>
<dbReference type="EMBL" id="CP036261">
    <property type="protein sequence ID" value="QDS88887.1"/>
    <property type="molecule type" value="Genomic_DNA"/>
</dbReference>
<protein>
    <recommendedName>
        <fullName evidence="1">Methyltransferase FkbM domain-containing protein</fullName>
    </recommendedName>
</protein>
<organism evidence="2 3">
    <name type="scientific">Rosistilla ulvae</name>
    <dbReference type="NCBI Taxonomy" id="1930277"/>
    <lineage>
        <taxon>Bacteria</taxon>
        <taxon>Pseudomonadati</taxon>
        <taxon>Planctomycetota</taxon>
        <taxon>Planctomycetia</taxon>
        <taxon>Pirellulales</taxon>
        <taxon>Pirellulaceae</taxon>
        <taxon>Rosistilla</taxon>
    </lineage>
</organism>
<keyword evidence="3" id="KW-1185">Reference proteome</keyword>
<evidence type="ECO:0000313" key="3">
    <source>
        <dbReference type="Proteomes" id="UP000319557"/>
    </source>
</evidence>
<dbReference type="Proteomes" id="UP000319557">
    <property type="component" value="Chromosome"/>
</dbReference>